<dbReference type="SUPFAM" id="SSF75304">
    <property type="entry name" value="Amidase signature (AS) enzymes"/>
    <property type="match status" value="1"/>
</dbReference>
<dbReference type="Gene3D" id="3.90.1300.10">
    <property type="entry name" value="Amidase signature (AS) domain"/>
    <property type="match status" value="1"/>
</dbReference>
<dbReference type="PANTHER" id="PTHR11895">
    <property type="entry name" value="TRANSAMIDASE"/>
    <property type="match status" value="1"/>
</dbReference>
<comment type="caution">
    <text evidence="2">The sequence shown here is derived from an EMBL/GenBank/DDBJ whole genome shotgun (WGS) entry which is preliminary data.</text>
</comment>
<dbReference type="InterPro" id="IPR023631">
    <property type="entry name" value="Amidase_dom"/>
</dbReference>
<feature type="domain" description="Amidase" evidence="1">
    <location>
        <begin position="16"/>
        <end position="426"/>
    </location>
</feature>
<dbReference type="GO" id="GO:0003824">
    <property type="term" value="F:catalytic activity"/>
    <property type="evidence" value="ECO:0007669"/>
    <property type="project" value="InterPro"/>
</dbReference>
<reference evidence="2" key="1">
    <citation type="submission" date="2019-06" db="EMBL/GenBank/DDBJ databases">
        <authorList>
            <person name="Zheng W."/>
        </authorList>
    </citation>
    <scope>NUCLEOTIDE SEQUENCE</scope>
    <source>
        <strain evidence="2">QDHG01</strain>
    </source>
</reference>
<organism evidence="2 3">
    <name type="scientific">Halteria grandinella</name>
    <dbReference type="NCBI Taxonomy" id="5974"/>
    <lineage>
        <taxon>Eukaryota</taxon>
        <taxon>Sar</taxon>
        <taxon>Alveolata</taxon>
        <taxon>Ciliophora</taxon>
        <taxon>Intramacronucleata</taxon>
        <taxon>Spirotrichea</taxon>
        <taxon>Stichotrichia</taxon>
        <taxon>Sporadotrichida</taxon>
        <taxon>Halteriidae</taxon>
        <taxon>Halteria</taxon>
    </lineage>
</organism>
<name>A0A8J8NNQ3_HALGN</name>
<dbReference type="OrthoDB" id="421993at2759"/>
<evidence type="ECO:0000313" key="2">
    <source>
        <dbReference type="EMBL" id="TNV79042.1"/>
    </source>
</evidence>
<gene>
    <name evidence="2" type="ORF">FGO68_gene17748</name>
</gene>
<dbReference type="EMBL" id="RRYP01009471">
    <property type="protein sequence ID" value="TNV79042.1"/>
    <property type="molecule type" value="Genomic_DNA"/>
</dbReference>
<dbReference type="AlphaFoldDB" id="A0A8J8NNQ3"/>
<dbReference type="PANTHER" id="PTHR11895:SF151">
    <property type="entry name" value="GLUTAMYL-TRNA(GLN) AMIDOTRANSFERASE SUBUNIT A"/>
    <property type="match status" value="1"/>
</dbReference>
<dbReference type="Proteomes" id="UP000785679">
    <property type="component" value="Unassembled WGS sequence"/>
</dbReference>
<sequence length="442" mass="49216">MKKTKNLNYFTFEHNDEKLLAQAKEADKRYKEGTNRPLEGIPICLKDNIDSTDGSPTTAGSPALLGNHSKTDSQLWHRLKTMGSINLGKTNMNEFALGTTTVNKHYGTAHNPFDPTLIAGGSSGGTAGLVAAGVAPFGIGTDHSGSNRIPSAYCGIVGYRPTVNRWPCDFGIKNTHYKDVAGPLVQDMEDLVLIDEIVSESVEKGLPALKDITVAIPQLHFYENLEPKIQHHMEEVINRLKKAGVKLVQNDGIELTYDQAMTSFHLVNYEFKERLNDYLTVQGLKDKYPTFASLLEHIGSDDVRQLLKALDEHPSTQEQFYDAFFRHRANMRRHIEYYFQYTHCDVILYPSVSLMPSKIEDIHGPQWTVKHNGQEISQFLISTKNVDVASAANMPAITLPSVRNPSKENLPIGVEVASLTGYDRKVISVARALEKVILGTHQ</sequence>
<protein>
    <recommendedName>
        <fullName evidence="1">Amidase domain-containing protein</fullName>
    </recommendedName>
</protein>
<evidence type="ECO:0000259" key="1">
    <source>
        <dbReference type="Pfam" id="PF01425"/>
    </source>
</evidence>
<keyword evidence="3" id="KW-1185">Reference proteome</keyword>
<proteinExistence type="predicted"/>
<dbReference type="Pfam" id="PF01425">
    <property type="entry name" value="Amidase"/>
    <property type="match status" value="1"/>
</dbReference>
<dbReference type="InterPro" id="IPR036928">
    <property type="entry name" value="AS_sf"/>
</dbReference>
<dbReference type="InterPro" id="IPR000120">
    <property type="entry name" value="Amidase"/>
</dbReference>
<evidence type="ECO:0000313" key="3">
    <source>
        <dbReference type="Proteomes" id="UP000785679"/>
    </source>
</evidence>
<accession>A0A8J8NNQ3</accession>